<name>A0ABW2IEQ6_9BURK</name>
<proteinExistence type="predicted"/>
<keyword evidence="3" id="KW-1185">Reference proteome</keyword>
<dbReference type="PROSITE" id="PS51192">
    <property type="entry name" value="HELICASE_ATP_BIND_1"/>
    <property type="match status" value="1"/>
</dbReference>
<dbReference type="Gene3D" id="3.40.50.300">
    <property type="entry name" value="P-loop containing nucleotide triphosphate hydrolases"/>
    <property type="match status" value="1"/>
</dbReference>
<keyword evidence="2" id="KW-0347">Helicase</keyword>
<evidence type="ECO:0000313" key="2">
    <source>
        <dbReference type="EMBL" id="MFC7289598.1"/>
    </source>
</evidence>
<protein>
    <submittedName>
        <fullName evidence="2">DEAD/DEAH box helicase family protein</fullName>
    </submittedName>
</protein>
<dbReference type="InterPro" id="IPR011545">
    <property type="entry name" value="DEAD/DEAH_box_helicase_dom"/>
</dbReference>
<keyword evidence="2" id="KW-0547">Nucleotide-binding</keyword>
<sequence length="1131" mass="126204">MNLVTPISLASSQRAQAVTVLNPFDRSHVTVKRYRLDESGAVVCDAYGNASSFYHCQHPISDIHTLGALIATLSASRDAILIRGLAKPELHRVASRNTENFQEAPAGCQWVMIDFDNLPLPLGMNPTGRDAIEYCVTKLPPEFRSASYFFQHSSSAGIVAADGIAYKNKTGLNAHVFFWLDSPIPGNLLAAYLQDYCIDTGFYDKVRNKGSVPMIRYGVDLSVIKTAVQPHYVGLPIIEAGVTCTLNATGRQGLVQKYSDAVVIPAFRSDIERIVAQKHRLLREDWCRECGLIKVRSVTKLANGGVAVSMHFTNPDATARTGREFLRAEFYGQDGNAIRLYFADEGTPGSWCVVKTKPQLAFRFGDGATLHLKELSLGAYEHVRDTLSWFTEVPCHTLQLGEQGYLPPLVSFARAKASLILAPTGSGKTYAFGQYALVNRNKIIIYAAPTIALGSQTMGDLRGDGVSASHYQDYRGEQLVNGVYVTTYKSLPRFVKAAERDMVQYELVLDEIHAGLDESMRNGKFLEQFENAIGRAAKILFLTATITPLQQKKLTEVVGAKVGGLDADNFTVYEFLPVKENPLIICDLSDFAGDVVALFRKCGELKAQEGGIPRTVIMVPETKMRRFEILLSQHGLEDDAYVVSRPESTQAEIELARVGTLPILISSPLFALGMNFAFEPEYLWAYFDHIEADTTQIIQTLNRANRGETVCEVRLYIRGYDVAPIMISPQLEGKLKSQIELNYREEASLDGLLDMHFTVDRMTYCGLRDLEKNTAKSLGQLISDDAFQNYRIADHWDEHLSATKDDAEAYKDAKAVAKASYKGDVVSQARRYDNEVAPLIFHRLDQLYEDRKTAGKSVGDRTEREIETEEKGLLMVLCETGEPAGIDRVRPIRLKRLFAEAMPFISEQFDPARFPCWNTVAAEKTLKIIPLLAELKNLKANKIDGYEFAKRMRNNKGLRAAIIALADNDFNFTQWNKKLVELDEIGQQIRTKAGQAKRFELACKEFAIAAEFLATIGVRFQKTKGGDGRSRIDPSKPVMPEWNFDLMARNLEIKARALKRLPDGCTILPYGGEEFWVGGAMVRVEQCRRCVYYQHSSCTLGNRSQWQSDEPEVLLTNSCRSFVAIPARLVG</sequence>
<dbReference type="SUPFAM" id="SSF52540">
    <property type="entry name" value="P-loop containing nucleoside triphosphate hydrolases"/>
    <property type="match status" value="1"/>
</dbReference>
<dbReference type="GO" id="GO:0004386">
    <property type="term" value="F:helicase activity"/>
    <property type="evidence" value="ECO:0007669"/>
    <property type="project" value="UniProtKB-KW"/>
</dbReference>
<evidence type="ECO:0000313" key="3">
    <source>
        <dbReference type="Proteomes" id="UP001596542"/>
    </source>
</evidence>
<organism evidence="2 3">
    <name type="scientific">Herminiimonas glaciei</name>
    <dbReference type="NCBI Taxonomy" id="523788"/>
    <lineage>
        <taxon>Bacteria</taxon>
        <taxon>Pseudomonadati</taxon>
        <taxon>Pseudomonadota</taxon>
        <taxon>Betaproteobacteria</taxon>
        <taxon>Burkholderiales</taxon>
        <taxon>Oxalobacteraceae</taxon>
        <taxon>Herminiimonas</taxon>
    </lineage>
</organism>
<reference evidence="3" key="1">
    <citation type="journal article" date="2019" name="Int. J. Syst. Evol. Microbiol.">
        <title>The Global Catalogue of Microorganisms (GCM) 10K type strain sequencing project: providing services to taxonomists for standard genome sequencing and annotation.</title>
        <authorList>
            <consortium name="The Broad Institute Genomics Platform"/>
            <consortium name="The Broad Institute Genome Sequencing Center for Infectious Disease"/>
            <person name="Wu L."/>
            <person name="Ma J."/>
        </authorList>
    </citation>
    <scope>NUCLEOTIDE SEQUENCE [LARGE SCALE GENOMIC DNA]</scope>
    <source>
        <strain evidence="3">KACC 12508</strain>
    </source>
</reference>
<accession>A0ABW2IEQ6</accession>
<dbReference type="InterPro" id="IPR027417">
    <property type="entry name" value="P-loop_NTPase"/>
</dbReference>
<dbReference type="RefSeq" id="WP_382272877.1">
    <property type="nucleotide sequence ID" value="NZ_JBHTBU010000002.1"/>
</dbReference>
<dbReference type="SMART" id="SM00487">
    <property type="entry name" value="DEXDc"/>
    <property type="match status" value="1"/>
</dbReference>
<gene>
    <name evidence="2" type="ORF">ACFQPC_16240</name>
</gene>
<dbReference type="InterPro" id="IPR014001">
    <property type="entry name" value="Helicase_ATP-bd"/>
</dbReference>
<dbReference type="Proteomes" id="UP001596542">
    <property type="component" value="Unassembled WGS sequence"/>
</dbReference>
<keyword evidence="2" id="KW-0067">ATP-binding</keyword>
<dbReference type="EMBL" id="JBHTBU010000002">
    <property type="protein sequence ID" value="MFC7289598.1"/>
    <property type="molecule type" value="Genomic_DNA"/>
</dbReference>
<keyword evidence="2" id="KW-0378">Hydrolase</keyword>
<comment type="caution">
    <text evidence="2">The sequence shown here is derived from an EMBL/GenBank/DDBJ whole genome shotgun (WGS) entry which is preliminary data.</text>
</comment>
<feature type="domain" description="Helicase ATP-binding" evidence="1">
    <location>
        <begin position="409"/>
        <end position="564"/>
    </location>
</feature>
<dbReference type="Pfam" id="PF00270">
    <property type="entry name" value="DEAD"/>
    <property type="match status" value="1"/>
</dbReference>
<evidence type="ECO:0000259" key="1">
    <source>
        <dbReference type="PROSITE" id="PS51192"/>
    </source>
</evidence>